<proteinExistence type="predicted"/>
<sequence length="83" mass="9723">MPHNDRGKYKEDEAHMIRNHGLCNIWSRLLCRNSRFNATIKPIRCCQKRDSREIHYLAAAPHTHRFRMCTVCGVRFQLVGIGS</sequence>
<protein>
    <submittedName>
        <fullName evidence="1">Uncharacterized protein</fullName>
    </submittedName>
</protein>
<accession>A0A1Y2E6N7</accession>
<organism evidence="1 2">
    <name type="scientific">Pseudomassariella vexata</name>
    <dbReference type="NCBI Taxonomy" id="1141098"/>
    <lineage>
        <taxon>Eukaryota</taxon>
        <taxon>Fungi</taxon>
        <taxon>Dikarya</taxon>
        <taxon>Ascomycota</taxon>
        <taxon>Pezizomycotina</taxon>
        <taxon>Sordariomycetes</taxon>
        <taxon>Xylariomycetidae</taxon>
        <taxon>Amphisphaeriales</taxon>
        <taxon>Pseudomassariaceae</taxon>
        <taxon>Pseudomassariella</taxon>
    </lineage>
</organism>
<reference evidence="1 2" key="1">
    <citation type="submission" date="2016-07" db="EMBL/GenBank/DDBJ databases">
        <title>Pervasive Adenine N6-methylation of Active Genes in Fungi.</title>
        <authorList>
            <consortium name="DOE Joint Genome Institute"/>
            <person name="Mondo S.J."/>
            <person name="Dannebaum R.O."/>
            <person name="Kuo R.C."/>
            <person name="Labutti K."/>
            <person name="Haridas S."/>
            <person name="Kuo A."/>
            <person name="Salamov A."/>
            <person name="Ahrendt S.R."/>
            <person name="Lipzen A."/>
            <person name="Sullivan W."/>
            <person name="Andreopoulos W.B."/>
            <person name="Clum A."/>
            <person name="Lindquist E."/>
            <person name="Daum C."/>
            <person name="Ramamoorthy G.K."/>
            <person name="Gryganskyi A."/>
            <person name="Culley D."/>
            <person name="Magnuson J.K."/>
            <person name="James T.Y."/>
            <person name="O'Malley M.A."/>
            <person name="Stajich J.E."/>
            <person name="Spatafora J.W."/>
            <person name="Visel A."/>
            <person name="Grigoriev I.V."/>
        </authorList>
    </citation>
    <scope>NUCLEOTIDE SEQUENCE [LARGE SCALE GENOMIC DNA]</scope>
    <source>
        <strain evidence="1 2">CBS 129021</strain>
    </source>
</reference>
<keyword evidence="2" id="KW-1185">Reference proteome</keyword>
<dbReference type="GeneID" id="63775981"/>
<evidence type="ECO:0000313" key="1">
    <source>
        <dbReference type="EMBL" id="ORY67243.1"/>
    </source>
</evidence>
<dbReference type="Proteomes" id="UP000193689">
    <property type="component" value="Unassembled WGS sequence"/>
</dbReference>
<dbReference type="RefSeq" id="XP_040717867.1">
    <property type="nucleotide sequence ID" value="XM_040859769.1"/>
</dbReference>
<dbReference type="InParanoid" id="A0A1Y2E6N7"/>
<gene>
    <name evidence="1" type="ORF">BCR38DRAFT_426473</name>
</gene>
<comment type="caution">
    <text evidence="1">The sequence shown here is derived from an EMBL/GenBank/DDBJ whole genome shotgun (WGS) entry which is preliminary data.</text>
</comment>
<name>A0A1Y2E6N7_9PEZI</name>
<evidence type="ECO:0000313" key="2">
    <source>
        <dbReference type="Proteomes" id="UP000193689"/>
    </source>
</evidence>
<dbReference type="EMBL" id="MCFJ01000004">
    <property type="protein sequence ID" value="ORY67243.1"/>
    <property type="molecule type" value="Genomic_DNA"/>
</dbReference>
<dbReference type="AlphaFoldDB" id="A0A1Y2E6N7"/>